<name>A0AA41SC71_PAPNU</name>
<feature type="region of interest" description="Disordered" evidence="2">
    <location>
        <begin position="155"/>
        <end position="200"/>
    </location>
</feature>
<dbReference type="AlphaFoldDB" id="A0AA41SC71"/>
<keyword evidence="4" id="KW-1185">Reference proteome</keyword>
<reference evidence="3" key="1">
    <citation type="submission" date="2022-03" db="EMBL/GenBank/DDBJ databases">
        <title>A functionally conserved STORR gene fusion in Papaver species that diverged 16.8 million years ago.</title>
        <authorList>
            <person name="Catania T."/>
        </authorList>
    </citation>
    <scope>NUCLEOTIDE SEQUENCE</scope>
    <source>
        <strain evidence="3">S-191538</strain>
    </source>
</reference>
<evidence type="ECO:0000256" key="2">
    <source>
        <dbReference type="SAM" id="MobiDB-lite"/>
    </source>
</evidence>
<feature type="coiled-coil region" evidence="1">
    <location>
        <begin position="123"/>
        <end position="150"/>
    </location>
</feature>
<sequence length="472" mass="52885">MELNKYKSMCIQLNKRIKSLEDDNKQLNKNKVVVFERENRRPHDEPNVSNERFRELESRAALLLKELDVYKGKCNGLSAELKQKEMESAWYESKLKNLTLIKDALEDKSEGYQTAFSGLREQIIGLADERKAIREREKEAEERVAYLEDVIKKMQSGNKDTEMQDLRLEQDSTLRSSDSHDYGETKGEQKGLQNDVSYNNKGKEAINRQLDTEMKGGTNDALEPLLATNKNMLNNTKNIPTSDIPATSSSFPHGNGNELVSGALSTEKQFKPLIPKVESGNLLLVGPLSTEKQVKPLIPKVESGNLSLVRPLSTEKQVKPLIPKVESGNLSLVGPLSTENQLKPLIPKVASGNGARVKIDFELEKPLFEQGCSNSEKSLVPSYKRPFPGQKGCEYDITCTTDDIRLSSAPKRRMLSKFVVNDSESEEDDTSPEPQTYPVNPCAEDATVSSGVYNVEEFITNSRQSFFRSESA</sequence>
<dbReference type="EMBL" id="JAJJMA010119279">
    <property type="protein sequence ID" value="MCL7032100.1"/>
    <property type="molecule type" value="Genomic_DNA"/>
</dbReference>
<evidence type="ECO:0000256" key="1">
    <source>
        <dbReference type="SAM" id="Coils"/>
    </source>
</evidence>
<dbReference type="Proteomes" id="UP001177140">
    <property type="component" value="Unassembled WGS sequence"/>
</dbReference>
<organism evidence="3 4">
    <name type="scientific">Papaver nudicaule</name>
    <name type="common">Iceland poppy</name>
    <dbReference type="NCBI Taxonomy" id="74823"/>
    <lineage>
        <taxon>Eukaryota</taxon>
        <taxon>Viridiplantae</taxon>
        <taxon>Streptophyta</taxon>
        <taxon>Embryophyta</taxon>
        <taxon>Tracheophyta</taxon>
        <taxon>Spermatophyta</taxon>
        <taxon>Magnoliopsida</taxon>
        <taxon>Ranunculales</taxon>
        <taxon>Papaveraceae</taxon>
        <taxon>Papaveroideae</taxon>
        <taxon>Papaver</taxon>
    </lineage>
</organism>
<evidence type="ECO:0000313" key="3">
    <source>
        <dbReference type="EMBL" id="MCL7032100.1"/>
    </source>
</evidence>
<feature type="coiled-coil region" evidence="1">
    <location>
        <begin position="3"/>
        <end position="37"/>
    </location>
</feature>
<accession>A0AA41SC71</accession>
<protein>
    <submittedName>
        <fullName evidence="3">Uncharacterized protein</fullName>
    </submittedName>
</protein>
<feature type="region of interest" description="Disordered" evidence="2">
    <location>
        <begin position="419"/>
        <end position="443"/>
    </location>
</feature>
<gene>
    <name evidence="3" type="ORF">MKW94_001016</name>
</gene>
<comment type="caution">
    <text evidence="3">The sequence shown here is derived from an EMBL/GenBank/DDBJ whole genome shotgun (WGS) entry which is preliminary data.</text>
</comment>
<keyword evidence="1" id="KW-0175">Coiled coil</keyword>
<evidence type="ECO:0000313" key="4">
    <source>
        <dbReference type="Proteomes" id="UP001177140"/>
    </source>
</evidence>
<proteinExistence type="predicted"/>
<feature type="compositionally biased region" description="Polar residues" evidence="2">
    <location>
        <begin position="191"/>
        <end position="200"/>
    </location>
</feature>
<feature type="compositionally biased region" description="Basic and acidic residues" evidence="2">
    <location>
        <begin position="159"/>
        <end position="189"/>
    </location>
</feature>